<dbReference type="Proteomes" id="UP001148312">
    <property type="component" value="Unassembled WGS sequence"/>
</dbReference>
<dbReference type="InterPro" id="IPR018648">
    <property type="entry name" value="DUF2076"/>
</dbReference>
<feature type="compositionally biased region" description="Polar residues" evidence="1">
    <location>
        <begin position="48"/>
        <end position="59"/>
    </location>
</feature>
<feature type="compositionally biased region" description="Low complexity" evidence="1">
    <location>
        <begin position="7"/>
        <end position="42"/>
    </location>
</feature>
<dbReference type="PANTHER" id="PTHR13523:SF2">
    <property type="entry name" value="COILED-COIL-HELIX-COILED-COIL-HELIX DOMAIN CONTAINING 2, ISOFORM A-RELATED"/>
    <property type="match status" value="1"/>
</dbReference>
<feature type="region of interest" description="Disordered" evidence="1">
    <location>
        <begin position="1"/>
        <end position="63"/>
    </location>
</feature>
<dbReference type="RefSeq" id="XP_056786129.1">
    <property type="nucleotide sequence ID" value="XM_056938752.1"/>
</dbReference>
<feature type="region of interest" description="Disordered" evidence="1">
    <location>
        <begin position="89"/>
        <end position="116"/>
    </location>
</feature>
<accession>A0A9X0BJJ6</accession>
<dbReference type="Pfam" id="PF09849">
    <property type="entry name" value="DUF2076"/>
    <property type="match status" value="1"/>
</dbReference>
<feature type="compositionally biased region" description="Low complexity" evidence="1">
    <location>
        <begin position="97"/>
        <end position="111"/>
    </location>
</feature>
<evidence type="ECO:0000313" key="2">
    <source>
        <dbReference type="EMBL" id="KAJ5469539.1"/>
    </source>
</evidence>
<dbReference type="PANTHER" id="PTHR13523">
    <property type="entry name" value="COILED-COIL-HELIX-COILED-COIL-HELIX DOMAIN CONTAINING 2/NUR77"/>
    <property type="match status" value="1"/>
</dbReference>
<organism evidence="2 3">
    <name type="scientific">Penicillium diatomitis</name>
    <dbReference type="NCBI Taxonomy" id="2819901"/>
    <lineage>
        <taxon>Eukaryota</taxon>
        <taxon>Fungi</taxon>
        <taxon>Dikarya</taxon>
        <taxon>Ascomycota</taxon>
        <taxon>Pezizomycotina</taxon>
        <taxon>Eurotiomycetes</taxon>
        <taxon>Eurotiomycetidae</taxon>
        <taxon>Eurotiales</taxon>
        <taxon>Aspergillaceae</taxon>
        <taxon>Penicillium</taxon>
    </lineage>
</organism>
<reference evidence="2" key="1">
    <citation type="submission" date="2022-12" db="EMBL/GenBank/DDBJ databases">
        <authorList>
            <person name="Petersen C."/>
        </authorList>
    </citation>
    <scope>NUCLEOTIDE SEQUENCE</scope>
    <source>
        <strain evidence="2">IBT 30728</strain>
    </source>
</reference>
<comment type="caution">
    <text evidence="2">The sequence shown here is derived from an EMBL/GenBank/DDBJ whole genome shotgun (WGS) entry which is preliminary data.</text>
</comment>
<keyword evidence="3" id="KW-1185">Reference proteome</keyword>
<dbReference type="AlphaFoldDB" id="A0A9X0BJJ6"/>
<gene>
    <name evidence="2" type="ORF">N7539_009157</name>
</gene>
<dbReference type="GO" id="GO:0007005">
    <property type="term" value="P:mitochondrion organization"/>
    <property type="evidence" value="ECO:0007669"/>
    <property type="project" value="InterPro"/>
</dbReference>
<sequence length="170" mass="17538">MPRQQRRAAPTPARSAPTRPTAAPARPAAPAAQQSQPHSTAAHPGQATPMQQAAPVQQSSGGGFLSQIASTAAGVAAGHVAATGITNALGWGSSSHAAPAEAQQADPAQNQSMDNGLWQSSASQSAFETPACDTDIRNFRRCMDDNKGDMTICGWYLDQLKACQAAAKPY</sequence>
<reference evidence="2" key="2">
    <citation type="journal article" date="2023" name="IMA Fungus">
        <title>Comparative genomic study of the Penicillium genus elucidates a diverse pangenome and 15 lateral gene transfer events.</title>
        <authorList>
            <person name="Petersen C."/>
            <person name="Sorensen T."/>
            <person name="Nielsen M.R."/>
            <person name="Sondergaard T.E."/>
            <person name="Sorensen J.L."/>
            <person name="Fitzpatrick D.A."/>
            <person name="Frisvad J.C."/>
            <person name="Nielsen K.L."/>
        </authorList>
    </citation>
    <scope>NUCLEOTIDE SEQUENCE</scope>
    <source>
        <strain evidence="2">IBT 30728</strain>
    </source>
</reference>
<name>A0A9X0BJJ6_9EURO</name>
<dbReference type="GO" id="GO:0005739">
    <property type="term" value="C:mitochondrion"/>
    <property type="evidence" value="ECO:0007669"/>
    <property type="project" value="TreeGrafter"/>
</dbReference>
<evidence type="ECO:0000256" key="1">
    <source>
        <dbReference type="SAM" id="MobiDB-lite"/>
    </source>
</evidence>
<protein>
    <submittedName>
        <fullName evidence="2">Mitochondrial intermembrane space cysteine motif-containing protein MIX17</fullName>
    </submittedName>
</protein>
<dbReference type="InterPro" id="IPR055304">
    <property type="entry name" value="CHCHD2/10-like"/>
</dbReference>
<proteinExistence type="predicted"/>
<dbReference type="GO" id="GO:0005634">
    <property type="term" value="C:nucleus"/>
    <property type="evidence" value="ECO:0007669"/>
    <property type="project" value="TreeGrafter"/>
</dbReference>
<dbReference type="EMBL" id="JAPWDQ010000015">
    <property type="protein sequence ID" value="KAJ5469539.1"/>
    <property type="molecule type" value="Genomic_DNA"/>
</dbReference>
<evidence type="ECO:0000313" key="3">
    <source>
        <dbReference type="Proteomes" id="UP001148312"/>
    </source>
</evidence>
<dbReference type="GeneID" id="81629002"/>